<keyword evidence="5" id="KW-0539">Nucleus</keyword>
<dbReference type="InterPro" id="IPR001138">
    <property type="entry name" value="Zn2Cys6_DnaBD"/>
</dbReference>
<evidence type="ECO:0000313" key="8">
    <source>
        <dbReference type="EMBL" id="KAF5247568.1"/>
    </source>
</evidence>
<dbReference type="GO" id="GO:0008270">
    <property type="term" value="F:zinc ion binding"/>
    <property type="evidence" value="ECO:0007669"/>
    <property type="project" value="InterPro"/>
</dbReference>
<feature type="region of interest" description="Disordered" evidence="6">
    <location>
        <begin position="1"/>
        <end position="27"/>
    </location>
</feature>
<dbReference type="SUPFAM" id="SSF57701">
    <property type="entry name" value="Zn2/Cys6 DNA-binding domain"/>
    <property type="match status" value="1"/>
</dbReference>
<reference evidence="8 9" key="1">
    <citation type="journal article" date="2020" name="BMC Genomics">
        <title>Correction to: Identification and distribution of gene clusters required for synthesis of sphingolipid metabolism inhibitors in diverse species of the filamentous fungus Fusarium.</title>
        <authorList>
            <person name="Kim H.S."/>
            <person name="Lohmar J.M."/>
            <person name="Busman M."/>
            <person name="Brown D.W."/>
            <person name="Naumann T.A."/>
            <person name="Divon H.H."/>
            <person name="Lysoe E."/>
            <person name="Uhlig S."/>
            <person name="Proctor R.H."/>
        </authorList>
    </citation>
    <scope>NUCLEOTIDE SEQUENCE [LARGE SCALE GENOMIC DNA]</scope>
    <source>
        <strain evidence="8 9">NRRL 25214</strain>
    </source>
</reference>
<feature type="compositionally biased region" description="Polar residues" evidence="6">
    <location>
        <begin position="325"/>
        <end position="341"/>
    </location>
</feature>
<dbReference type="GO" id="GO:0000981">
    <property type="term" value="F:DNA-binding transcription factor activity, RNA polymerase II-specific"/>
    <property type="evidence" value="ECO:0007669"/>
    <property type="project" value="InterPro"/>
</dbReference>
<evidence type="ECO:0000256" key="4">
    <source>
        <dbReference type="ARBA" id="ARBA00023163"/>
    </source>
</evidence>
<evidence type="ECO:0000256" key="5">
    <source>
        <dbReference type="ARBA" id="ARBA00023242"/>
    </source>
</evidence>
<keyword evidence="3" id="KW-0805">Transcription regulation</keyword>
<gene>
    <name evidence="8" type="ORF">FANTH_6319</name>
</gene>
<keyword evidence="1" id="KW-0479">Metal-binding</keyword>
<proteinExistence type="predicted"/>
<dbReference type="InterPro" id="IPR036864">
    <property type="entry name" value="Zn2-C6_fun-type_DNA-bd_sf"/>
</dbReference>
<dbReference type="PROSITE" id="PS00463">
    <property type="entry name" value="ZN2_CY6_FUNGAL_1"/>
    <property type="match status" value="1"/>
</dbReference>
<keyword evidence="9" id="KW-1185">Reference proteome</keyword>
<dbReference type="PROSITE" id="PS50048">
    <property type="entry name" value="ZN2_CY6_FUNGAL_2"/>
    <property type="match status" value="1"/>
</dbReference>
<evidence type="ECO:0000256" key="1">
    <source>
        <dbReference type="ARBA" id="ARBA00022723"/>
    </source>
</evidence>
<accession>A0A8H4ZJG0</accession>
<evidence type="ECO:0000256" key="3">
    <source>
        <dbReference type="ARBA" id="ARBA00023015"/>
    </source>
</evidence>
<dbReference type="EMBL" id="JABEVY010000138">
    <property type="protein sequence ID" value="KAF5247568.1"/>
    <property type="molecule type" value="Genomic_DNA"/>
</dbReference>
<protein>
    <recommendedName>
        <fullName evidence="7">Zn(2)-C6 fungal-type domain-containing protein</fullName>
    </recommendedName>
</protein>
<keyword evidence="4" id="KW-0804">Transcription</keyword>
<keyword evidence="2" id="KW-0862">Zinc</keyword>
<evidence type="ECO:0000256" key="6">
    <source>
        <dbReference type="SAM" id="MobiDB-lite"/>
    </source>
</evidence>
<organism evidence="8 9">
    <name type="scientific">Fusarium anthophilum</name>
    <dbReference type="NCBI Taxonomy" id="48485"/>
    <lineage>
        <taxon>Eukaryota</taxon>
        <taxon>Fungi</taxon>
        <taxon>Dikarya</taxon>
        <taxon>Ascomycota</taxon>
        <taxon>Pezizomycotina</taxon>
        <taxon>Sordariomycetes</taxon>
        <taxon>Hypocreomycetidae</taxon>
        <taxon>Hypocreales</taxon>
        <taxon>Nectriaceae</taxon>
        <taxon>Fusarium</taxon>
        <taxon>Fusarium fujikuroi species complex</taxon>
    </lineage>
</organism>
<dbReference type="AlphaFoldDB" id="A0A8H4ZJG0"/>
<dbReference type="PRINTS" id="PR00755">
    <property type="entry name" value="AFLATOXINBRP"/>
</dbReference>
<evidence type="ECO:0000313" key="9">
    <source>
        <dbReference type="Proteomes" id="UP000573603"/>
    </source>
</evidence>
<feature type="compositionally biased region" description="Basic and acidic residues" evidence="6">
    <location>
        <begin position="13"/>
        <end position="22"/>
    </location>
</feature>
<dbReference type="SMART" id="SM00066">
    <property type="entry name" value="GAL4"/>
    <property type="match status" value="1"/>
</dbReference>
<feature type="region of interest" description="Disordered" evidence="6">
    <location>
        <begin position="325"/>
        <end position="371"/>
    </location>
</feature>
<feature type="compositionally biased region" description="Polar residues" evidence="6">
    <location>
        <begin position="348"/>
        <end position="363"/>
    </location>
</feature>
<dbReference type="Proteomes" id="UP000573603">
    <property type="component" value="Unassembled WGS sequence"/>
</dbReference>
<evidence type="ECO:0000259" key="7">
    <source>
        <dbReference type="PROSITE" id="PS50048"/>
    </source>
</evidence>
<dbReference type="PANTHER" id="PTHR47660:SF3">
    <property type="entry name" value="FINGER DOMAIN PROTEIN, PUTATIVE (AFU_ORTHOLOGUE AFUA_4G03310)-RELATED"/>
    <property type="match status" value="1"/>
</dbReference>
<feature type="domain" description="Zn(2)-C6 fungal-type" evidence="7">
    <location>
        <begin position="96"/>
        <end position="126"/>
    </location>
</feature>
<dbReference type="CDD" id="cd00067">
    <property type="entry name" value="GAL4"/>
    <property type="match status" value="1"/>
</dbReference>
<evidence type="ECO:0000256" key="2">
    <source>
        <dbReference type="ARBA" id="ARBA00022833"/>
    </source>
</evidence>
<dbReference type="Pfam" id="PF00172">
    <property type="entry name" value="Zn_clus"/>
    <property type="match status" value="1"/>
</dbReference>
<name>A0A8H4ZJG0_9HYPO</name>
<dbReference type="PANTHER" id="PTHR47660">
    <property type="entry name" value="TRANSCRIPTION FACTOR WITH C2H2 AND ZN(2)-CYS(6) DNA BINDING DOMAIN (EUROFUNG)-RELATED-RELATED"/>
    <property type="match status" value="1"/>
</dbReference>
<dbReference type="Gene3D" id="4.10.240.10">
    <property type="entry name" value="Zn(2)-C6 fungal-type DNA-binding domain"/>
    <property type="match status" value="1"/>
</dbReference>
<comment type="caution">
    <text evidence="8">The sequence shown here is derived from an EMBL/GenBank/DDBJ whole genome shotgun (WGS) entry which is preliminary data.</text>
</comment>
<sequence length="682" mass="75253">MQPVLFSPSRSEATSRRARDASKQGPWRCSNCPKEFAQSEYYALSCLVMVNPFEKMTVRACTANSRTPGSTLPHSFLSSLRCIQSSQRQKLSKQKSCTACASSKLSCDLGTPSCSRCINRNKTCRYVSANNPNVTSQQIEASQRGHHARTNAGQPYDNTVIGNSSSLSSYSARCQSDLELEAVMHNAGDQSRTSVTSNGLPLAALQQQPLPAHTPHGITLNEWQTNTQTNRPNVGFGDPTPSPGQLERDSISLFNLTNETEAASRWQQEIPWFSQNAFLSPELPISPELEDPLQGSCFTGASEDLNFDLLGSLGILTQNRITPGQASQPGGFSTMLNTPASSDGHYPRTTSIANHHSNQNSPLDTEADTERGGTLHGAVKAARGTELPNTVAPRLPYGISPNLQSCPFHRLHKDDDLIKMVSNYPSVMLKPGVYPPFVHHKLYRCSAGDVAEPLAKAFCCVGAFYASVPISETFVYSLINEETNKLVKGFHQLPGSDADMLAVVHAMCIYQILGFFVSVNPEQTRAAESQQMFFLKMTRRLAKQYLQTSTAEDGEESNWRKWLMDETIRRTVFLVNAINTLSCRVQKQDPNYFEPLDNDLIHNLTLPAPEAIWKASSAEEWTLAKSQLPADDFTRTKVTVRQAVDQIKSIGRSGDRGTHVSRLQFDMFDDFTKLVIATADVQ</sequence>